<dbReference type="InterPro" id="IPR029526">
    <property type="entry name" value="PGBD"/>
</dbReference>
<dbReference type="Pfam" id="PF13843">
    <property type="entry name" value="DDE_Tnp_1_7"/>
    <property type="match status" value="1"/>
</dbReference>
<reference evidence="10 11" key="1">
    <citation type="submission" date="2024-05" db="EMBL/GenBank/DDBJ databases">
        <authorList>
            <person name="Wallberg A."/>
        </authorList>
    </citation>
    <scope>NUCLEOTIDE SEQUENCE [LARGE SCALE GENOMIC DNA]</scope>
</reference>
<dbReference type="Pfam" id="PF13842">
    <property type="entry name" value="zf-Tnp_2"/>
    <property type="match status" value="1"/>
</dbReference>
<evidence type="ECO:0000256" key="6">
    <source>
        <dbReference type="ARBA" id="ARBA00023242"/>
    </source>
</evidence>
<dbReference type="FunFam" id="3.30.160.60:FF:000145">
    <property type="entry name" value="Zinc finger protein 574"/>
    <property type="match status" value="1"/>
</dbReference>
<evidence type="ECO:0000256" key="2">
    <source>
        <dbReference type="ARBA" id="ARBA00022723"/>
    </source>
</evidence>
<keyword evidence="5" id="KW-0862">Zinc</keyword>
<accession>A0AAV2RI00</accession>
<dbReference type="Pfam" id="PF00096">
    <property type="entry name" value="zf-C2H2"/>
    <property type="match status" value="2"/>
</dbReference>
<dbReference type="EMBL" id="CAXKWB010022307">
    <property type="protein sequence ID" value="CAL4124240.1"/>
    <property type="molecule type" value="Genomic_DNA"/>
</dbReference>
<feature type="domain" description="C2H2-type" evidence="9">
    <location>
        <begin position="151"/>
        <end position="178"/>
    </location>
</feature>
<dbReference type="AlphaFoldDB" id="A0AAV2RI00"/>
<dbReference type="FunFam" id="3.30.160.60:FF:001182">
    <property type="entry name" value="Zinc finger, C2H2 type"/>
    <property type="match status" value="1"/>
</dbReference>
<organism evidence="10 11">
    <name type="scientific">Meganyctiphanes norvegica</name>
    <name type="common">Northern krill</name>
    <name type="synonym">Thysanopoda norvegica</name>
    <dbReference type="NCBI Taxonomy" id="48144"/>
    <lineage>
        <taxon>Eukaryota</taxon>
        <taxon>Metazoa</taxon>
        <taxon>Ecdysozoa</taxon>
        <taxon>Arthropoda</taxon>
        <taxon>Crustacea</taxon>
        <taxon>Multicrustacea</taxon>
        <taxon>Malacostraca</taxon>
        <taxon>Eumalacostraca</taxon>
        <taxon>Eucarida</taxon>
        <taxon>Euphausiacea</taxon>
        <taxon>Euphausiidae</taxon>
        <taxon>Meganyctiphanes</taxon>
    </lineage>
</organism>
<dbReference type="PROSITE" id="PS00028">
    <property type="entry name" value="ZINC_FINGER_C2H2_1"/>
    <property type="match status" value="3"/>
</dbReference>
<feature type="region of interest" description="Disordered" evidence="8">
    <location>
        <begin position="265"/>
        <end position="292"/>
    </location>
</feature>
<evidence type="ECO:0000256" key="4">
    <source>
        <dbReference type="ARBA" id="ARBA00022771"/>
    </source>
</evidence>
<comment type="subcellular location">
    <subcellularLocation>
        <location evidence="1">Nucleus</location>
    </subcellularLocation>
</comment>
<dbReference type="SMART" id="SM00355">
    <property type="entry name" value="ZnF_C2H2"/>
    <property type="match status" value="3"/>
</dbReference>
<feature type="compositionally biased region" description="Acidic residues" evidence="8">
    <location>
        <begin position="271"/>
        <end position="292"/>
    </location>
</feature>
<feature type="compositionally biased region" description="Low complexity" evidence="8">
    <location>
        <begin position="222"/>
        <end position="239"/>
    </location>
</feature>
<gene>
    <name evidence="10" type="ORF">MNOR_LOCUS24359</name>
</gene>
<keyword evidence="3" id="KW-0677">Repeat</keyword>
<dbReference type="InterPro" id="IPR013087">
    <property type="entry name" value="Znf_C2H2_type"/>
</dbReference>
<dbReference type="Proteomes" id="UP001497623">
    <property type="component" value="Unassembled WGS sequence"/>
</dbReference>
<keyword evidence="6" id="KW-0539">Nucleus</keyword>
<dbReference type="FunFam" id="3.30.160.60:FF:000478">
    <property type="entry name" value="Zinc finger protein 133"/>
    <property type="match status" value="1"/>
</dbReference>
<evidence type="ECO:0000259" key="9">
    <source>
        <dbReference type="PROSITE" id="PS50157"/>
    </source>
</evidence>
<keyword evidence="4 7" id="KW-0863">Zinc-finger</keyword>
<evidence type="ECO:0000256" key="5">
    <source>
        <dbReference type="ARBA" id="ARBA00022833"/>
    </source>
</evidence>
<evidence type="ECO:0000256" key="1">
    <source>
        <dbReference type="ARBA" id="ARBA00004123"/>
    </source>
</evidence>
<proteinExistence type="predicted"/>
<comment type="caution">
    <text evidence="10">The sequence shown here is derived from an EMBL/GenBank/DDBJ whole genome shotgun (WGS) entry which is preliminary data.</text>
</comment>
<evidence type="ECO:0000256" key="8">
    <source>
        <dbReference type="SAM" id="MobiDB-lite"/>
    </source>
</evidence>
<evidence type="ECO:0000256" key="3">
    <source>
        <dbReference type="ARBA" id="ARBA00022737"/>
    </source>
</evidence>
<evidence type="ECO:0000313" key="11">
    <source>
        <dbReference type="Proteomes" id="UP001497623"/>
    </source>
</evidence>
<dbReference type="PANTHER" id="PTHR46599:SF3">
    <property type="entry name" value="PIGGYBAC TRANSPOSABLE ELEMENT-DERIVED PROTEIN 4"/>
    <property type="match status" value="1"/>
</dbReference>
<evidence type="ECO:0000256" key="7">
    <source>
        <dbReference type="PROSITE-ProRule" id="PRU00042"/>
    </source>
</evidence>
<feature type="domain" description="C2H2-type" evidence="9">
    <location>
        <begin position="179"/>
        <end position="206"/>
    </location>
</feature>
<feature type="region of interest" description="Disordered" evidence="8">
    <location>
        <begin position="199"/>
        <end position="245"/>
    </location>
</feature>
<dbReference type="InterPro" id="IPR032718">
    <property type="entry name" value="PGBD4_Znf_C"/>
</dbReference>
<dbReference type="PANTHER" id="PTHR46599">
    <property type="entry name" value="PIGGYBAC TRANSPOSABLE ELEMENT-DERIVED PROTEIN 4"/>
    <property type="match status" value="1"/>
</dbReference>
<keyword evidence="2" id="KW-0479">Metal-binding</keyword>
<dbReference type="GO" id="GO:0005634">
    <property type="term" value="C:nucleus"/>
    <property type="evidence" value="ECO:0007669"/>
    <property type="project" value="UniProtKB-SubCell"/>
</dbReference>
<dbReference type="InterPro" id="IPR036236">
    <property type="entry name" value="Znf_C2H2_sf"/>
</dbReference>
<keyword evidence="11" id="KW-1185">Reference proteome</keyword>
<dbReference type="GO" id="GO:0008270">
    <property type="term" value="F:zinc ion binding"/>
    <property type="evidence" value="ECO:0007669"/>
    <property type="project" value="UniProtKB-KW"/>
</dbReference>
<feature type="domain" description="C2H2-type" evidence="9">
    <location>
        <begin position="123"/>
        <end position="150"/>
    </location>
</feature>
<dbReference type="SUPFAM" id="SSF57667">
    <property type="entry name" value="beta-beta-alpha zinc fingers"/>
    <property type="match status" value="2"/>
</dbReference>
<protein>
    <recommendedName>
        <fullName evidence="9">C2H2-type domain-containing protein</fullName>
    </recommendedName>
</protein>
<dbReference type="PROSITE" id="PS50157">
    <property type="entry name" value="ZINC_FINGER_C2H2_2"/>
    <property type="match status" value="3"/>
</dbReference>
<evidence type="ECO:0000313" key="10">
    <source>
        <dbReference type="EMBL" id="CAL4124240.1"/>
    </source>
</evidence>
<sequence length="812" mass="93188">MELDTMIKEGFDGEEQNYTIKDSEIKQENELNIGPNVSVYCQVFEKSFIQDDKSNIIPKNESEIYEEPIMTQDGGRTVKEEIEKHDGTFESKVNIDYVNNPYQGSHCGQAFLQNGAHSTEKPFHCRHCDNSFSLKHHLKEHLNAHTGETSYQCSHCDKTFSHSWVLTKHLRTHIGEKTYKCSHCDKDFSHTRNLIKHMRTHTGEKPYQRSPCDIGKGASVNADAPADSSHPLSSAPLSPNGILKNPDTIVISTPLSPLEEKHEYLGWDPDSAGEDPGDDESVGDPDDPLEDIEEINNANHNPETPVTDSFIWEDCVDFDAELFFSHWDQQPSGITGEFPVGENGKEIDFWEALLSDDILSKMAAETNKYVLYVKENNQIYPHSRINAWKPTNVRELKVFFALLFLMPLNMKHVIGDYWKNDPLIPTPLWGKYMQRDRFLLLFSMLHFADNNCPSDTDCLWKVREIFEMFTANFQKYFVPFQKIVIVETNSLFKGKIFVLCDCETRIILDMIVYTGTNNDCKTNDPLGISGVIVKKITEPYMDKGHILYTDHWFSSPGLCQYLLTRKTGSVGTVKKNRKDFPKFPETERGAVTMKRSGCGKIIALCLNEQKPVYMVSTVNSGVLKDIGKKNLLTQEPILRPEVFLDYNRNIRLIGKSDCQLSEVESVRQCGKWYHKFMFHILDVNNRNAYNFFLVKTGRKEVKLREFIYNLVQQILAKYGELTTHERGKRAVDLPDRASAIGFAMRHYPENFPEKEYSSGRRKLQRPCYVCTHTNRKPSKKVMVTTKCNECDVALCLGTCFRDYHVVPNLDDL</sequence>
<dbReference type="Gene3D" id="3.30.160.60">
    <property type="entry name" value="Classic Zinc Finger"/>
    <property type="match status" value="3"/>
</dbReference>
<name>A0AAV2RI00_MEGNR</name>